<dbReference type="RefSeq" id="WP_189093190.1">
    <property type="nucleotide sequence ID" value="NZ_BMQL01000058.1"/>
</dbReference>
<reference evidence="2" key="1">
    <citation type="journal article" date="2014" name="Int. J. Syst. Evol. Microbiol.">
        <title>Complete genome sequence of Corynebacterium casei LMG S-19264T (=DSM 44701T), isolated from a smear-ripened cheese.</title>
        <authorList>
            <consortium name="US DOE Joint Genome Institute (JGI-PGF)"/>
            <person name="Walter F."/>
            <person name="Albersmeier A."/>
            <person name="Kalinowski J."/>
            <person name="Ruckert C."/>
        </authorList>
    </citation>
    <scope>NUCLEOTIDE SEQUENCE</scope>
    <source>
        <strain evidence="2">JCM 31311</strain>
    </source>
</reference>
<evidence type="ECO:0000256" key="1">
    <source>
        <dbReference type="SAM" id="Phobius"/>
    </source>
</evidence>
<reference evidence="2" key="2">
    <citation type="submission" date="2020-09" db="EMBL/GenBank/DDBJ databases">
        <authorList>
            <person name="Sun Q."/>
            <person name="Ohkuma M."/>
        </authorList>
    </citation>
    <scope>NUCLEOTIDE SEQUENCE</scope>
    <source>
        <strain evidence="2">JCM 31311</strain>
    </source>
</reference>
<keyword evidence="1" id="KW-0812">Transmembrane</keyword>
<dbReference type="InterPro" id="IPR036013">
    <property type="entry name" value="Band_7/SPFH_dom_sf"/>
</dbReference>
<dbReference type="AlphaFoldDB" id="A0A918CP91"/>
<proteinExistence type="predicted"/>
<dbReference type="Proteomes" id="UP000603865">
    <property type="component" value="Unassembled WGS sequence"/>
</dbReference>
<keyword evidence="3" id="KW-1185">Reference proteome</keyword>
<evidence type="ECO:0008006" key="4">
    <source>
        <dbReference type="Google" id="ProtNLM"/>
    </source>
</evidence>
<accession>A0A918CP91</accession>
<dbReference type="EMBL" id="BMQL01000058">
    <property type="protein sequence ID" value="GGR33197.1"/>
    <property type="molecule type" value="Genomic_DNA"/>
</dbReference>
<organism evidence="2 3">
    <name type="scientific">Deinococcus ruber</name>
    <dbReference type="NCBI Taxonomy" id="1848197"/>
    <lineage>
        <taxon>Bacteria</taxon>
        <taxon>Thermotogati</taxon>
        <taxon>Deinococcota</taxon>
        <taxon>Deinococci</taxon>
        <taxon>Deinococcales</taxon>
        <taxon>Deinococcaceae</taxon>
        <taxon>Deinococcus</taxon>
    </lineage>
</organism>
<keyword evidence="1" id="KW-0472">Membrane</keyword>
<keyword evidence="1" id="KW-1133">Transmembrane helix</keyword>
<sequence>MDVSNFVVIAVVLIVVLVLIPLLVSSFLRNVQAGTIRMVSWLRGSTVIYRGPGKSLEVPLLTTGTTLSSKAINVDLDITDQTADIDDTGIPRPIKVRVLASAIVSVGDSDALIKTAANRFFSKPEADQMAILNDLLSSAGRRAINLLTHDQLFSAKTAPTRSVPAIQTAPAIDAAENDDDPLAIIIRKACSKELTDLGLIFNSLNIKVVQSEVADARRRQSAAEASANADIVATQQARRAREAQLEAERAISDKSRELAQTQASNAALVAQAEALKQDALGTQRSSELRATLLAQADADAVRVRIEATAAAEAEAIRVVKLAEANAQSIRQVNEAIMAGGEAYLRYRQIEMLPELVPEIAKALAQARMITISGEAGGGAAGQATGQIADVMKMVLALQAVGGSVAKE</sequence>
<feature type="transmembrane region" description="Helical" evidence="1">
    <location>
        <begin position="6"/>
        <end position="28"/>
    </location>
</feature>
<comment type="caution">
    <text evidence="2">The sequence shown here is derived from an EMBL/GenBank/DDBJ whole genome shotgun (WGS) entry which is preliminary data.</text>
</comment>
<evidence type="ECO:0000313" key="3">
    <source>
        <dbReference type="Proteomes" id="UP000603865"/>
    </source>
</evidence>
<name>A0A918CP91_9DEIO</name>
<evidence type="ECO:0000313" key="2">
    <source>
        <dbReference type="EMBL" id="GGR33197.1"/>
    </source>
</evidence>
<gene>
    <name evidence="2" type="ORF">GCM10008957_49420</name>
</gene>
<protein>
    <recommendedName>
        <fullName evidence="4">Band 7 domain-containing protein</fullName>
    </recommendedName>
</protein>
<dbReference type="Gene3D" id="3.30.479.30">
    <property type="entry name" value="Band 7 domain"/>
    <property type="match status" value="1"/>
</dbReference>